<evidence type="ECO:0000256" key="1">
    <source>
        <dbReference type="ARBA" id="ARBA00023224"/>
    </source>
</evidence>
<dbReference type="SMART" id="SM00283">
    <property type="entry name" value="MA"/>
    <property type="match status" value="1"/>
</dbReference>
<dbReference type="RefSeq" id="WP_204516881.1">
    <property type="nucleotide sequence ID" value="NZ_BAABIN010000015.1"/>
</dbReference>
<reference evidence="4" key="1">
    <citation type="submission" date="2021-01" db="EMBL/GenBank/DDBJ databases">
        <title>Genomic Encyclopedia of Type Strains, Phase IV (KMG-IV): sequencing the most valuable type-strain genomes for metagenomic binning, comparative biology and taxonomic classification.</title>
        <authorList>
            <person name="Goeker M."/>
        </authorList>
    </citation>
    <scope>NUCLEOTIDE SEQUENCE</scope>
    <source>
        <strain evidence="4">DSM 25523</strain>
    </source>
</reference>
<name>A0A938XWU5_9BACL</name>
<gene>
    <name evidence="4" type="ORF">JOD01_000743</name>
</gene>
<sequence length="283" mass="30940">MTQPQPSLPSTLQKLLDIAPVLKELFYDDDIMFAIADTEKFLYYSRSKSLDAGVKVGDRYYEHDVLGRISRSKKREVMVSPPEYGPPFRSLGVPVFEGNTWVGMLILGISLHKEFEMLNVVNALEKISGQVQQHSHALLAQTEELSASVEEIVGNAKTVTDKSKEIDGVVSFIKGVSQQSNLLGLNAAIEAARAGEHGKTFSVVASEIRKLAVNSHEASVRIESSLGGIGTGIESISVRLGEISQAVQEQATDSENFIRIIEELDTISTKLNAYVAMLTTTEK</sequence>
<keyword evidence="1 2" id="KW-0807">Transducer</keyword>
<protein>
    <recommendedName>
        <fullName evidence="3">Methyl-accepting transducer domain-containing protein</fullName>
    </recommendedName>
</protein>
<dbReference type="Proteomes" id="UP000717624">
    <property type="component" value="Unassembled WGS sequence"/>
</dbReference>
<evidence type="ECO:0000259" key="3">
    <source>
        <dbReference type="PROSITE" id="PS50111"/>
    </source>
</evidence>
<dbReference type="Pfam" id="PF00015">
    <property type="entry name" value="MCPsignal"/>
    <property type="match status" value="1"/>
</dbReference>
<proteinExistence type="predicted"/>
<dbReference type="AlphaFoldDB" id="A0A938XWU5"/>
<dbReference type="GO" id="GO:0016020">
    <property type="term" value="C:membrane"/>
    <property type="evidence" value="ECO:0007669"/>
    <property type="project" value="InterPro"/>
</dbReference>
<evidence type="ECO:0000256" key="2">
    <source>
        <dbReference type="PROSITE-ProRule" id="PRU00284"/>
    </source>
</evidence>
<dbReference type="GO" id="GO:0007165">
    <property type="term" value="P:signal transduction"/>
    <property type="evidence" value="ECO:0007669"/>
    <property type="project" value="UniProtKB-KW"/>
</dbReference>
<accession>A0A938XWU5</accession>
<dbReference type="SUPFAM" id="SSF58104">
    <property type="entry name" value="Methyl-accepting chemotaxis protein (MCP) signaling domain"/>
    <property type="match status" value="1"/>
</dbReference>
<evidence type="ECO:0000313" key="4">
    <source>
        <dbReference type="EMBL" id="MBM7589145.1"/>
    </source>
</evidence>
<feature type="domain" description="Methyl-accepting transducer" evidence="3">
    <location>
        <begin position="139"/>
        <end position="283"/>
    </location>
</feature>
<dbReference type="Gene3D" id="1.10.287.950">
    <property type="entry name" value="Methyl-accepting chemotaxis protein"/>
    <property type="match status" value="1"/>
</dbReference>
<dbReference type="InterPro" id="IPR004089">
    <property type="entry name" value="MCPsignal_dom"/>
</dbReference>
<dbReference type="PROSITE" id="PS50111">
    <property type="entry name" value="CHEMOTAXIS_TRANSDUC_2"/>
    <property type="match status" value="1"/>
</dbReference>
<comment type="caution">
    <text evidence="4">The sequence shown here is derived from an EMBL/GenBank/DDBJ whole genome shotgun (WGS) entry which is preliminary data.</text>
</comment>
<organism evidence="4 5">
    <name type="scientific">Brevibacillus fulvus</name>
    <dbReference type="NCBI Taxonomy" id="1125967"/>
    <lineage>
        <taxon>Bacteria</taxon>
        <taxon>Bacillati</taxon>
        <taxon>Bacillota</taxon>
        <taxon>Bacilli</taxon>
        <taxon>Bacillales</taxon>
        <taxon>Paenibacillaceae</taxon>
        <taxon>Brevibacillus</taxon>
    </lineage>
</organism>
<dbReference type="PANTHER" id="PTHR32089:SF112">
    <property type="entry name" value="LYSOZYME-LIKE PROTEIN-RELATED"/>
    <property type="match status" value="1"/>
</dbReference>
<dbReference type="PANTHER" id="PTHR32089">
    <property type="entry name" value="METHYL-ACCEPTING CHEMOTAXIS PROTEIN MCPB"/>
    <property type="match status" value="1"/>
</dbReference>
<keyword evidence="5" id="KW-1185">Reference proteome</keyword>
<dbReference type="EMBL" id="JAFBEB010000002">
    <property type="protein sequence ID" value="MBM7589145.1"/>
    <property type="molecule type" value="Genomic_DNA"/>
</dbReference>
<evidence type="ECO:0000313" key="5">
    <source>
        <dbReference type="Proteomes" id="UP000717624"/>
    </source>
</evidence>